<dbReference type="InParanoid" id="A0A409X1A7"/>
<gene>
    <name evidence="3" type="ORF">CVT25_007693</name>
</gene>
<keyword evidence="4" id="KW-1185">Reference proteome</keyword>
<protein>
    <submittedName>
        <fullName evidence="3">Uncharacterized protein</fullName>
    </submittedName>
</protein>
<keyword evidence="2" id="KW-0472">Membrane</keyword>
<evidence type="ECO:0000256" key="1">
    <source>
        <dbReference type="SAM" id="MobiDB-lite"/>
    </source>
</evidence>
<dbReference type="AlphaFoldDB" id="A0A409X1A7"/>
<name>A0A409X1A7_PSICY</name>
<dbReference type="Proteomes" id="UP000283269">
    <property type="component" value="Unassembled WGS sequence"/>
</dbReference>
<evidence type="ECO:0000313" key="4">
    <source>
        <dbReference type="Proteomes" id="UP000283269"/>
    </source>
</evidence>
<accession>A0A409X1A7</accession>
<evidence type="ECO:0000313" key="3">
    <source>
        <dbReference type="EMBL" id="PPQ84507.1"/>
    </source>
</evidence>
<proteinExistence type="predicted"/>
<feature type="transmembrane region" description="Helical" evidence="2">
    <location>
        <begin position="140"/>
        <end position="163"/>
    </location>
</feature>
<feature type="compositionally biased region" description="Low complexity" evidence="1">
    <location>
        <begin position="16"/>
        <end position="31"/>
    </location>
</feature>
<comment type="caution">
    <text evidence="3">The sequence shown here is derived from an EMBL/GenBank/DDBJ whole genome shotgun (WGS) entry which is preliminary data.</text>
</comment>
<feature type="compositionally biased region" description="Pro residues" evidence="1">
    <location>
        <begin position="32"/>
        <end position="44"/>
    </location>
</feature>
<sequence length="186" mass="20297">MAFRPFLSFSHSHTRPCNSSLSSPHPSSAPTQTPPTPPLLPTPPAPYPIARARLPLLAHRAPLALNRLFPELHLLGKEASAAEKEEVGTAAAPLNNPSSYSTLHPNPRIVPRHLQGELHGFLLEYMAAVTVAVFMRCSSFVLCAFTFVVWVCVALLVVLGLSLDIRLDLPIPILALLPLYPPPRKR</sequence>
<dbReference type="EMBL" id="NHYD01002855">
    <property type="protein sequence ID" value="PPQ84507.1"/>
    <property type="molecule type" value="Genomic_DNA"/>
</dbReference>
<reference evidence="3 4" key="1">
    <citation type="journal article" date="2018" name="Evol. Lett.">
        <title>Horizontal gene cluster transfer increased hallucinogenic mushroom diversity.</title>
        <authorList>
            <person name="Reynolds H.T."/>
            <person name="Vijayakumar V."/>
            <person name="Gluck-Thaler E."/>
            <person name="Korotkin H.B."/>
            <person name="Matheny P.B."/>
            <person name="Slot J.C."/>
        </authorList>
    </citation>
    <scope>NUCLEOTIDE SEQUENCE [LARGE SCALE GENOMIC DNA]</scope>
    <source>
        <strain evidence="3 4">2631</strain>
    </source>
</reference>
<keyword evidence="2" id="KW-0812">Transmembrane</keyword>
<organism evidence="3 4">
    <name type="scientific">Psilocybe cyanescens</name>
    <dbReference type="NCBI Taxonomy" id="93625"/>
    <lineage>
        <taxon>Eukaryota</taxon>
        <taxon>Fungi</taxon>
        <taxon>Dikarya</taxon>
        <taxon>Basidiomycota</taxon>
        <taxon>Agaricomycotina</taxon>
        <taxon>Agaricomycetes</taxon>
        <taxon>Agaricomycetidae</taxon>
        <taxon>Agaricales</taxon>
        <taxon>Agaricineae</taxon>
        <taxon>Strophariaceae</taxon>
        <taxon>Psilocybe</taxon>
    </lineage>
</organism>
<keyword evidence="2" id="KW-1133">Transmembrane helix</keyword>
<evidence type="ECO:0000256" key="2">
    <source>
        <dbReference type="SAM" id="Phobius"/>
    </source>
</evidence>
<feature type="region of interest" description="Disordered" evidence="1">
    <location>
        <begin position="1"/>
        <end position="44"/>
    </location>
</feature>